<evidence type="ECO:0000259" key="5">
    <source>
        <dbReference type="PROSITE" id="PS51063"/>
    </source>
</evidence>
<dbReference type="SMART" id="SM00419">
    <property type="entry name" value="HTH_CRP"/>
    <property type="match status" value="1"/>
</dbReference>
<dbReference type="SMART" id="SM00100">
    <property type="entry name" value="cNMP"/>
    <property type="match status" value="1"/>
</dbReference>
<keyword evidence="3" id="KW-0804">Transcription</keyword>
<keyword evidence="7" id="KW-1185">Reference proteome</keyword>
<dbReference type="GO" id="GO:0003677">
    <property type="term" value="F:DNA binding"/>
    <property type="evidence" value="ECO:0007669"/>
    <property type="project" value="UniProtKB-KW"/>
</dbReference>
<dbReference type="Proteomes" id="UP000192923">
    <property type="component" value="Unassembled WGS sequence"/>
</dbReference>
<dbReference type="OrthoDB" id="7643467at2"/>
<dbReference type="PROSITE" id="PS50042">
    <property type="entry name" value="CNMP_BINDING_3"/>
    <property type="match status" value="1"/>
</dbReference>
<dbReference type="STRING" id="1760988.SAMN02949497_3118"/>
<feature type="domain" description="HTH crp-type" evidence="5">
    <location>
        <begin position="160"/>
        <end position="233"/>
    </location>
</feature>
<dbReference type="Gene3D" id="1.10.10.10">
    <property type="entry name" value="Winged helix-like DNA-binding domain superfamily/Winged helix DNA-binding domain"/>
    <property type="match status" value="1"/>
</dbReference>
<gene>
    <name evidence="6" type="ORF">SAMN02949497_3118</name>
</gene>
<protein>
    <submittedName>
        <fullName evidence="6">CRP/FNR family transcriptional regulator, anaerobic regulatory protein</fullName>
    </submittedName>
</protein>
<organism evidence="6 7">
    <name type="scientific">Methylomagnum ishizawai</name>
    <dbReference type="NCBI Taxonomy" id="1760988"/>
    <lineage>
        <taxon>Bacteria</taxon>
        <taxon>Pseudomonadati</taxon>
        <taxon>Pseudomonadota</taxon>
        <taxon>Gammaproteobacteria</taxon>
        <taxon>Methylococcales</taxon>
        <taxon>Methylococcaceae</taxon>
        <taxon>Methylomagnum</taxon>
    </lineage>
</organism>
<name>A0A1Y6D5V2_9GAMM</name>
<reference evidence="6 7" key="1">
    <citation type="submission" date="2016-12" db="EMBL/GenBank/DDBJ databases">
        <authorList>
            <person name="Song W.-J."/>
            <person name="Kurnit D.M."/>
        </authorList>
    </citation>
    <scope>NUCLEOTIDE SEQUENCE [LARGE SCALE GENOMIC DNA]</scope>
    <source>
        <strain evidence="6 7">175</strain>
    </source>
</reference>
<dbReference type="PANTHER" id="PTHR24567:SF75">
    <property type="entry name" value="FUMARATE AND NITRATE REDUCTION REGULATORY PROTEIN"/>
    <property type="match status" value="1"/>
</dbReference>
<dbReference type="AlphaFoldDB" id="A0A1Y6D5V2"/>
<dbReference type="InterPro" id="IPR050397">
    <property type="entry name" value="Env_Response_Regulators"/>
</dbReference>
<dbReference type="SUPFAM" id="SSF46785">
    <property type="entry name" value="Winged helix' DNA-binding domain"/>
    <property type="match status" value="1"/>
</dbReference>
<evidence type="ECO:0000256" key="3">
    <source>
        <dbReference type="ARBA" id="ARBA00023163"/>
    </source>
</evidence>
<feature type="domain" description="Cyclic nucleotide-binding" evidence="4">
    <location>
        <begin position="27"/>
        <end position="111"/>
    </location>
</feature>
<dbReference type="SUPFAM" id="SSF51206">
    <property type="entry name" value="cAMP-binding domain-like"/>
    <property type="match status" value="1"/>
</dbReference>
<dbReference type="InterPro" id="IPR014710">
    <property type="entry name" value="RmlC-like_jellyroll"/>
</dbReference>
<dbReference type="InterPro" id="IPR036388">
    <property type="entry name" value="WH-like_DNA-bd_sf"/>
</dbReference>
<accession>A0A1Y6D5V2</accession>
<keyword evidence="1" id="KW-0805">Transcription regulation</keyword>
<dbReference type="EMBL" id="FXAM01000001">
    <property type="protein sequence ID" value="SMF95744.1"/>
    <property type="molecule type" value="Genomic_DNA"/>
</dbReference>
<dbReference type="FunFam" id="1.10.10.10:FF:000028">
    <property type="entry name" value="Fumarate/nitrate reduction transcriptional regulator Fnr"/>
    <property type="match status" value="1"/>
</dbReference>
<proteinExistence type="predicted"/>
<dbReference type="PRINTS" id="PR00034">
    <property type="entry name" value="HTHCRP"/>
</dbReference>
<dbReference type="PROSITE" id="PS51063">
    <property type="entry name" value="HTH_CRP_2"/>
    <property type="match status" value="1"/>
</dbReference>
<dbReference type="PANTHER" id="PTHR24567">
    <property type="entry name" value="CRP FAMILY TRANSCRIPTIONAL REGULATORY PROTEIN"/>
    <property type="match status" value="1"/>
</dbReference>
<evidence type="ECO:0000259" key="4">
    <source>
        <dbReference type="PROSITE" id="PS50042"/>
    </source>
</evidence>
<dbReference type="RefSeq" id="WP_085214223.1">
    <property type="nucleotide sequence ID" value="NZ_AP019783.1"/>
</dbReference>
<dbReference type="Gene3D" id="2.60.120.10">
    <property type="entry name" value="Jelly Rolls"/>
    <property type="match status" value="1"/>
</dbReference>
<evidence type="ECO:0000256" key="2">
    <source>
        <dbReference type="ARBA" id="ARBA00023125"/>
    </source>
</evidence>
<dbReference type="Pfam" id="PF13545">
    <property type="entry name" value="HTH_Crp_2"/>
    <property type="match status" value="1"/>
</dbReference>
<dbReference type="Pfam" id="PF00027">
    <property type="entry name" value="cNMP_binding"/>
    <property type="match status" value="1"/>
</dbReference>
<evidence type="ECO:0000313" key="6">
    <source>
        <dbReference type="EMBL" id="SMF95744.1"/>
    </source>
</evidence>
<dbReference type="InterPro" id="IPR000595">
    <property type="entry name" value="cNMP-bd_dom"/>
</dbReference>
<sequence length="243" mass="27322">MSAAPLYDIKNKLQVTCQNCSLTSLCIPRGLAREDIEQISRIVNRKKTLQRGEHLFHKGDKFRGILAIKGGTAKTTTYDSQGNEYVTGFWLPGELLGFDALAGDRHKYSAIALETLSYCELPADQLDELCQRVPNLLRELFRHASARLDGETEQAILNKQPAEERVAAFLLNLSDRLKERGFSAVEFRLSLNRQEIGNFLGLALETVSRTLRGFQDEGLIAVQHKDVHILDLEGLRTVCSHRD</sequence>
<dbReference type="GO" id="GO:0005829">
    <property type="term" value="C:cytosol"/>
    <property type="evidence" value="ECO:0007669"/>
    <property type="project" value="TreeGrafter"/>
</dbReference>
<keyword evidence="2" id="KW-0238">DNA-binding</keyword>
<evidence type="ECO:0000313" key="7">
    <source>
        <dbReference type="Proteomes" id="UP000192923"/>
    </source>
</evidence>
<dbReference type="CDD" id="cd00038">
    <property type="entry name" value="CAP_ED"/>
    <property type="match status" value="1"/>
</dbReference>
<dbReference type="GO" id="GO:0003700">
    <property type="term" value="F:DNA-binding transcription factor activity"/>
    <property type="evidence" value="ECO:0007669"/>
    <property type="project" value="TreeGrafter"/>
</dbReference>
<dbReference type="InterPro" id="IPR036390">
    <property type="entry name" value="WH_DNA-bd_sf"/>
</dbReference>
<dbReference type="InterPro" id="IPR012318">
    <property type="entry name" value="HTH_CRP"/>
</dbReference>
<dbReference type="InterPro" id="IPR018490">
    <property type="entry name" value="cNMP-bd_dom_sf"/>
</dbReference>
<dbReference type="NCBIfam" id="NF008365">
    <property type="entry name" value="PRK11161.1"/>
    <property type="match status" value="1"/>
</dbReference>
<dbReference type="CDD" id="cd00092">
    <property type="entry name" value="HTH_CRP"/>
    <property type="match status" value="1"/>
</dbReference>
<evidence type="ECO:0000256" key="1">
    <source>
        <dbReference type="ARBA" id="ARBA00023015"/>
    </source>
</evidence>